<dbReference type="InterPro" id="IPR001024">
    <property type="entry name" value="PLAT/LH2_dom"/>
</dbReference>
<dbReference type="Pfam" id="PF00151">
    <property type="entry name" value="Lipase"/>
    <property type="match status" value="1"/>
</dbReference>
<dbReference type="PRINTS" id="PR00821">
    <property type="entry name" value="TAGLIPASE"/>
</dbReference>
<dbReference type="AlphaFoldDB" id="A0A2C9K366"/>
<comment type="subcellular location">
    <subcellularLocation>
        <location evidence="1">Secreted</location>
    </subcellularLocation>
</comment>
<gene>
    <name evidence="7" type="primary">106079507</name>
</gene>
<dbReference type="CDD" id="cd00707">
    <property type="entry name" value="Pancreat_lipase_like"/>
    <property type="match status" value="1"/>
</dbReference>
<dbReference type="Gene3D" id="2.60.60.20">
    <property type="entry name" value="PLAT/LH2 domain"/>
    <property type="match status" value="1"/>
</dbReference>
<dbReference type="GO" id="GO:0016298">
    <property type="term" value="F:lipase activity"/>
    <property type="evidence" value="ECO:0007669"/>
    <property type="project" value="InterPro"/>
</dbReference>
<evidence type="ECO:0000256" key="2">
    <source>
        <dbReference type="ARBA" id="ARBA00010701"/>
    </source>
</evidence>
<organism evidence="7 8">
    <name type="scientific">Biomphalaria glabrata</name>
    <name type="common">Bloodfluke planorb</name>
    <name type="synonym">Freshwater snail</name>
    <dbReference type="NCBI Taxonomy" id="6526"/>
    <lineage>
        <taxon>Eukaryota</taxon>
        <taxon>Metazoa</taxon>
        <taxon>Spiralia</taxon>
        <taxon>Lophotrochozoa</taxon>
        <taxon>Mollusca</taxon>
        <taxon>Gastropoda</taxon>
        <taxon>Heterobranchia</taxon>
        <taxon>Euthyneura</taxon>
        <taxon>Panpulmonata</taxon>
        <taxon>Hygrophila</taxon>
        <taxon>Lymnaeoidea</taxon>
        <taxon>Planorbidae</taxon>
        <taxon>Biomphalaria</taxon>
    </lineage>
</organism>
<dbReference type="KEGG" id="bgt:106079507"/>
<dbReference type="SUPFAM" id="SSF49723">
    <property type="entry name" value="Lipase/lipooxygenase domain (PLAT/LH2 domain)"/>
    <property type="match status" value="1"/>
</dbReference>
<proteinExistence type="inferred from homology"/>
<dbReference type="Proteomes" id="UP000076420">
    <property type="component" value="Unassembled WGS sequence"/>
</dbReference>
<dbReference type="PANTHER" id="PTHR11610">
    <property type="entry name" value="LIPASE"/>
    <property type="match status" value="1"/>
</dbReference>
<dbReference type="Pfam" id="PF01477">
    <property type="entry name" value="PLAT"/>
    <property type="match status" value="1"/>
</dbReference>
<keyword evidence="3" id="KW-0964">Secreted</keyword>
<dbReference type="InterPro" id="IPR036392">
    <property type="entry name" value="PLAT/LH2_dom_sf"/>
</dbReference>
<feature type="domain" description="PLAT" evidence="6">
    <location>
        <begin position="243"/>
        <end position="370"/>
    </location>
</feature>
<dbReference type="VEuPathDB" id="VectorBase:BGLAX_044379"/>
<dbReference type="InterPro" id="IPR029058">
    <property type="entry name" value="AB_hydrolase_fold"/>
</dbReference>
<dbReference type="VEuPathDB" id="VectorBase:BGLB012340"/>
<dbReference type="SUPFAM" id="SSF53474">
    <property type="entry name" value="alpha/beta-Hydrolases"/>
    <property type="match status" value="1"/>
</dbReference>
<dbReference type="GO" id="GO:0016042">
    <property type="term" value="P:lipid catabolic process"/>
    <property type="evidence" value="ECO:0007669"/>
    <property type="project" value="TreeGrafter"/>
</dbReference>
<dbReference type="PANTHER" id="PTHR11610:SF173">
    <property type="entry name" value="LIPASE DOMAIN-CONTAINING PROTEIN-RELATED"/>
    <property type="match status" value="1"/>
</dbReference>
<sequence length="377" mass="41852">MKEELLLFADYNVILVNWSKGSKAVYHQAVANIRVVGAQIAHLINTMIESFRMNASDFHIIGHSLGSHTAGYAGERVAGLGRISGLDPAGPLFENTDTRVCLDSSDAMFVDVIHTNGKPLILLGFGTLQPLGHFDFYPNLGRDMPGCIQDEILDLIEEDIPAGLTESLTCSHSRATAYYIESINSKCPYTAYPCDNEEDFKSGKCKTCATHRCVRMGFHAKPRDGRNQKYYLITSDEKQYCQFQYETVIILSGSPTFTGRGHILVNATGTLGYSPSTKVSPKSRTFRNNQTITFTLSSPSDIGEILSVSLHFDVGRLDSVLGKLLQRSSPRIYINRVVIYRTESNQNVTFCAGAQPIEDHQSVTLDRQYYVADEVCY</sequence>
<evidence type="ECO:0000313" key="8">
    <source>
        <dbReference type="Proteomes" id="UP000076420"/>
    </source>
</evidence>
<evidence type="ECO:0000256" key="5">
    <source>
        <dbReference type="RuleBase" id="RU004262"/>
    </source>
</evidence>
<evidence type="ECO:0000256" key="3">
    <source>
        <dbReference type="ARBA" id="ARBA00022525"/>
    </source>
</evidence>
<dbReference type="STRING" id="6526.A0A2C9K366"/>
<evidence type="ECO:0000259" key="6">
    <source>
        <dbReference type="PROSITE" id="PS50095"/>
    </source>
</evidence>
<dbReference type="OrthoDB" id="199913at2759"/>
<dbReference type="Gene3D" id="3.40.50.1820">
    <property type="entry name" value="alpha/beta hydrolase"/>
    <property type="match status" value="1"/>
</dbReference>
<dbReference type="GO" id="GO:0005615">
    <property type="term" value="C:extracellular space"/>
    <property type="evidence" value="ECO:0007669"/>
    <property type="project" value="TreeGrafter"/>
</dbReference>
<dbReference type="InterPro" id="IPR000734">
    <property type="entry name" value="TAG_lipase"/>
</dbReference>
<accession>A0A2C9K366</accession>
<comment type="similarity">
    <text evidence="2 5">Belongs to the AB hydrolase superfamily. Lipase family.</text>
</comment>
<comment type="caution">
    <text evidence="4">Lacks conserved residue(s) required for the propagation of feature annotation.</text>
</comment>
<protein>
    <recommendedName>
        <fullName evidence="6">PLAT domain-containing protein</fullName>
    </recommendedName>
</protein>
<name>A0A2C9K366_BIOGL</name>
<dbReference type="EnsemblMetazoa" id="BGLB012340-RB">
    <property type="protein sequence ID" value="BGLB012340-PB"/>
    <property type="gene ID" value="BGLB012340"/>
</dbReference>
<reference evidence="7" key="1">
    <citation type="submission" date="2020-05" db="UniProtKB">
        <authorList>
            <consortium name="EnsemblMetazoa"/>
        </authorList>
    </citation>
    <scope>IDENTIFICATION</scope>
    <source>
        <strain evidence="7">BB02</strain>
    </source>
</reference>
<dbReference type="InterPro" id="IPR033906">
    <property type="entry name" value="Lipase_N"/>
</dbReference>
<dbReference type="InterPro" id="IPR013818">
    <property type="entry name" value="Lipase"/>
</dbReference>
<evidence type="ECO:0000256" key="1">
    <source>
        <dbReference type="ARBA" id="ARBA00004613"/>
    </source>
</evidence>
<evidence type="ECO:0000313" key="7">
    <source>
        <dbReference type="EnsemblMetazoa" id="BGLB012340-PB"/>
    </source>
</evidence>
<evidence type="ECO:0000256" key="4">
    <source>
        <dbReference type="PROSITE-ProRule" id="PRU00152"/>
    </source>
</evidence>
<dbReference type="PROSITE" id="PS50095">
    <property type="entry name" value="PLAT"/>
    <property type="match status" value="1"/>
</dbReference>